<feature type="non-terminal residue" evidence="2">
    <location>
        <position position="249"/>
    </location>
</feature>
<reference evidence="2" key="1">
    <citation type="submission" date="2023-10" db="EMBL/GenBank/DDBJ databases">
        <authorList>
            <person name="Chen Y."/>
            <person name="Shah S."/>
            <person name="Dougan E. K."/>
            <person name="Thang M."/>
            <person name="Chan C."/>
        </authorList>
    </citation>
    <scope>NUCLEOTIDE SEQUENCE [LARGE SCALE GENOMIC DNA]</scope>
</reference>
<name>A0ABN9TWB1_9DINO</name>
<comment type="caution">
    <text evidence="2">The sequence shown here is derived from an EMBL/GenBank/DDBJ whole genome shotgun (WGS) entry which is preliminary data.</text>
</comment>
<proteinExistence type="predicted"/>
<protein>
    <submittedName>
        <fullName evidence="2">Uncharacterized protein</fullName>
    </submittedName>
</protein>
<evidence type="ECO:0000313" key="3">
    <source>
        <dbReference type="Proteomes" id="UP001189429"/>
    </source>
</evidence>
<evidence type="ECO:0000256" key="1">
    <source>
        <dbReference type="SAM" id="MobiDB-lite"/>
    </source>
</evidence>
<organism evidence="2 3">
    <name type="scientific">Prorocentrum cordatum</name>
    <dbReference type="NCBI Taxonomy" id="2364126"/>
    <lineage>
        <taxon>Eukaryota</taxon>
        <taxon>Sar</taxon>
        <taxon>Alveolata</taxon>
        <taxon>Dinophyceae</taxon>
        <taxon>Prorocentrales</taxon>
        <taxon>Prorocentraceae</taxon>
        <taxon>Prorocentrum</taxon>
    </lineage>
</organism>
<feature type="region of interest" description="Disordered" evidence="1">
    <location>
        <begin position="170"/>
        <end position="249"/>
    </location>
</feature>
<dbReference type="EMBL" id="CAUYUJ010015112">
    <property type="protein sequence ID" value="CAK0849996.1"/>
    <property type="molecule type" value="Genomic_DNA"/>
</dbReference>
<keyword evidence="3" id="KW-1185">Reference proteome</keyword>
<feature type="compositionally biased region" description="Low complexity" evidence="1">
    <location>
        <begin position="217"/>
        <end position="234"/>
    </location>
</feature>
<gene>
    <name evidence="2" type="ORF">PCOR1329_LOCUS42548</name>
</gene>
<feature type="compositionally biased region" description="Pro residues" evidence="1">
    <location>
        <begin position="184"/>
        <end position="200"/>
    </location>
</feature>
<accession>A0ABN9TWB1</accession>
<sequence>MELQGALSQLPLYETLDASFPPGLMPQGLEHRIKWMVRRKLRDIGYRVNFPEGEEWQAVVEAFTLAGLDRMHRSFGVNPWFWVVAWPAVFGAAAADFWPEIETDAERRCVAAQVCAAHLEAIMLKRALSDIDAVGALPAPAVRGLRAIGQTVLPGLPSADRKVQVKERMSELRQTFQRPASQWVPPPLPSEPSRALPPAPVAAEPRGSRPAPPRAPPAGALPAEAEGAAAVAAEPTPPPTPPASAARPW</sequence>
<evidence type="ECO:0000313" key="2">
    <source>
        <dbReference type="EMBL" id="CAK0849996.1"/>
    </source>
</evidence>
<dbReference type="Proteomes" id="UP001189429">
    <property type="component" value="Unassembled WGS sequence"/>
</dbReference>